<dbReference type="PROSITE" id="PS50893">
    <property type="entry name" value="ABC_TRANSPORTER_2"/>
    <property type="match status" value="1"/>
</dbReference>
<evidence type="ECO:0000256" key="2">
    <source>
        <dbReference type="ARBA" id="ARBA00022741"/>
    </source>
</evidence>
<dbReference type="SUPFAM" id="SSF52540">
    <property type="entry name" value="P-loop containing nucleoside triphosphate hydrolases"/>
    <property type="match status" value="1"/>
</dbReference>
<dbReference type="AlphaFoldDB" id="A0A3M0GHJ8"/>
<dbReference type="PANTHER" id="PTHR42939:SF1">
    <property type="entry name" value="ABC TRANSPORTER ATP-BINDING PROTEIN ALBC-RELATED"/>
    <property type="match status" value="1"/>
</dbReference>
<dbReference type="RefSeq" id="WP_121927472.1">
    <property type="nucleotide sequence ID" value="NZ_JAACCH010000037.1"/>
</dbReference>
<gene>
    <name evidence="5" type="ORF">D9543_02920</name>
</gene>
<keyword evidence="1" id="KW-0813">Transport</keyword>
<keyword evidence="3 5" id="KW-0067">ATP-binding</keyword>
<dbReference type="InterPro" id="IPR017871">
    <property type="entry name" value="ABC_transporter-like_CS"/>
</dbReference>
<dbReference type="EMBL" id="REGC01000002">
    <property type="protein sequence ID" value="RMB63758.1"/>
    <property type="molecule type" value="Genomic_DNA"/>
</dbReference>
<feature type="domain" description="ABC transporter" evidence="4">
    <location>
        <begin position="2"/>
        <end position="229"/>
    </location>
</feature>
<dbReference type="PROSITE" id="PS00211">
    <property type="entry name" value="ABC_TRANSPORTER_1"/>
    <property type="match status" value="1"/>
</dbReference>
<evidence type="ECO:0000259" key="4">
    <source>
        <dbReference type="PROSITE" id="PS50893"/>
    </source>
</evidence>
<dbReference type="SMART" id="SM00382">
    <property type="entry name" value="AAA"/>
    <property type="match status" value="1"/>
</dbReference>
<dbReference type="InterPro" id="IPR003439">
    <property type="entry name" value="ABC_transporter-like_ATP-bd"/>
</dbReference>
<evidence type="ECO:0000313" key="6">
    <source>
        <dbReference type="Proteomes" id="UP000270649"/>
    </source>
</evidence>
<reference evidence="5 6" key="1">
    <citation type="submission" date="2018-10" db="EMBL/GenBank/DDBJ databases">
        <title>Corynebacterium macginleyi genome sequencing and assembly of the type strain and two clinical samples.</title>
        <authorList>
            <person name="Bernier A.-M."/>
            <person name="Bernard K."/>
        </authorList>
    </citation>
    <scope>NUCLEOTIDE SEQUENCE [LARGE SCALE GENOMIC DNA]</scope>
    <source>
        <strain evidence="5 6">NML 120205</strain>
    </source>
</reference>
<keyword evidence="2" id="KW-0547">Nucleotide-binding</keyword>
<dbReference type="GO" id="GO:0005524">
    <property type="term" value="F:ATP binding"/>
    <property type="evidence" value="ECO:0007669"/>
    <property type="project" value="UniProtKB-KW"/>
</dbReference>
<comment type="caution">
    <text evidence="5">The sequence shown here is derived from an EMBL/GenBank/DDBJ whole genome shotgun (WGS) entry which is preliminary data.</text>
</comment>
<dbReference type="OrthoDB" id="5116176at2"/>
<evidence type="ECO:0000313" key="5">
    <source>
        <dbReference type="EMBL" id="RMB63758.1"/>
    </source>
</evidence>
<dbReference type="InterPro" id="IPR051782">
    <property type="entry name" value="ABC_Transporter_VariousFunc"/>
</dbReference>
<accession>A0A3M0GHJ8</accession>
<evidence type="ECO:0000256" key="1">
    <source>
        <dbReference type="ARBA" id="ARBA00022448"/>
    </source>
</evidence>
<dbReference type="GO" id="GO:0016887">
    <property type="term" value="F:ATP hydrolysis activity"/>
    <property type="evidence" value="ECO:0007669"/>
    <property type="project" value="InterPro"/>
</dbReference>
<dbReference type="Pfam" id="PF00005">
    <property type="entry name" value="ABC_tran"/>
    <property type="match status" value="1"/>
</dbReference>
<dbReference type="CDD" id="cd03230">
    <property type="entry name" value="ABC_DR_subfamily_A"/>
    <property type="match status" value="1"/>
</dbReference>
<protein>
    <submittedName>
        <fullName evidence="5">ABC transporter ATP-binding protein</fullName>
    </submittedName>
</protein>
<name>A0A3M0GHJ8_9CORY</name>
<dbReference type="Gene3D" id="3.40.50.300">
    <property type="entry name" value="P-loop containing nucleotide triphosphate hydrolases"/>
    <property type="match status" value="1"/>
</dbReference>
<evidence type="ECO:0000256" key="3">
    <source>
        <dbReference type="ARBA" id="ARBA00022840"/>
    </source>
</evidence>
<dbReference type="InterPro" id="IPR027417">
    <property type="entry name" value="P-loop_NTPase"/>
</dbReference>
<sequence length="236" mass="25971">MLTTSSITYYYAGSSSPAINDISFEVAPGGVVGLVGSNGSGKSTLLKMLAGILTPSTGTISLSGLPPASREAKQNTLLLTGNENLPDFLTGLELIKFYSSLYHQPVDSQKLDDLLQRYQLSGQISSLIEDYSHGMKKKLQFICALLMSRDLTILDETLNGVDFQSLRLAKEDLSNLSRDKTVILCTHDNFLTEDLADRYLGLKDGRLLRDLTYTEMSNQYGSLTSLLENLVEEENR</sequence>
<dbReference type="Proteomes" id="UP000270649">
    <property type="component" value="Unassembled WGS sequence"/>
</dbReference>
<dbReference type="InterPro" id="IPR003593">
    <property type="entry name" value="AAA+_ATPase"/>
</dbReference>
<dbReference type="PANTHER" id="PTHR42939">
    <property type="entry name" value="ABC TRANSPORTER ATP-BINDING PROTEIN ALBC-RELATED"/>
    <property type="match status" value="1"/>
</dbReference>
<proteinExistence type="predicted"/>
<organism evidence="5 6">
    <name type="scientific">Corynebacterium macginleyi</name>
    <dbReference type="NCBI Taxonomy" id="38290"/>
    <lineage>
        <taxon>Bacteria</taxon>
        <taxon>Bacillati</taxon>
        <taxon>Actinomycetota</taxon>
        <taxon>Actinomycetes</taxon>
        <taxon>Mycobacteriales</taxon>
        <taxon>Corynebacteriaceae</taxon>
        <taxon>Corynebacterium</taxon>
    </lineage>
</organism>